<gene>
    <name evidence="2" type="ORF">SK3146_05081</name>
</gene>
<name>A0ABY4RWH3_9BACL</name>
<dbReference type="EMBL" id="CP027059">
    <property type="protein sequence ID" value="UQZ85792.1"/>
    <property type="molecule type" value="Genomic_DNA"/>
</dbReference>
<reference evidence="2" key="1">
    <citation type="submission" date="2018-02" db="EMBL/GenBank/DDBJ databases">
        <authorList>
            <person name="Kim S.-K."/>
            <person name="Jung H.-I."/>
            <person name="Lee S.-W."/>
        </authorList>
    </citation>
    <scope>NUCLEOTIDE SEQUENCE</scope>
    <source>
        <strain evidence="2">SK3146</strain>
    </source>
</reference>
<feature type="signal peptide" evidence="1">
    <location>
        <begin position="1"/>
        <end position="30"/>
    </location>
</feature>
<organism evidence="2 3">
    <name type="scientific">Paenibacillus konkukensis</name>
    <dbReference type="NCBI Taxonomy" id="2020716"/>
    <lineage>
        <taxon>Bacteria</taxon>
        <taxon>Bacillati</taxon>
        <taxon>Bacillota</taxon>
        <taxon>Bacilli</taxon>
        <taxon>Bacillales</taxon>
        <taxon>Paenibacillaceae</taxon>
        <taxon>Paenibacillus</taxon>
    </lineage>
</organism>
<evidence type="ECO:0000313" key="2">
    <source>
        <dbReference type="EMBL" id="UQZ85792.1"/>
    </source>
</evidence>
<evidence type="ECO:0000313" key="3">
    <source>
        <dbReference type="Proteomes" id="UP001057134"/>
    </source>
</evidence>
<dbReference type="Proteomes" id="UP001057134">
    <property type="component" value="Chromosome"/>
</dbReference>
<evidence type="ECO:0000256" key="1">
    <source>
        <dbReference type="SAM" id="SignalP"/>
    </source>
</evidence>
<keyword evidence="3" id="KW-1185">Reference proteome</keyword>
<sequence>MKFRNNRHARRLIRFMFAVLLCASPLLVPAGSPADAIALPALAHKFSPPELPPVITLLEDTPLYPEPDDSGEPWAVLSPQDVQTVEAEQEWYLAPPPGEQGKRWIRIATTWLGDMWMHIDYERIGRIVPADTNIALIWSAALYTEPVQSAQTDVVLAPQTVHCNAMFQTPGGSNAYRIETSWLGDMWLVKPNRILLDMEIIDQDMVLPTETLRMEDSDTAHRLQRPSEAVMIPPQTVYALEKTVNGEYHVRDAEGAEFWIDPRYAQPASAKPSSDTIQLSKDTLIHLFPAMDHPIFGSLSPQKIEAFQQWDDEQGQRWYRIHSWNGDLWILPDH</sequence>
<protein>
    <submittedName>
        <fullName evidence="2">Uncharacterized protein</fullName>
    </submittedName>
</protein>
<feature type="chain" id="PRO_5047429544" evidence="1">
    <location>
        <begin position="31"/>
        <end position="334"/>
    </location>
</feature>
<reference evidence="2" key="2">
    <citation type="journal article" date="2021" name="J Anim Sci Technol">
        <title>Complete genome sequence of Paenibacillus konkukensis sp. nov. SK3146 as a potential probiotic strain.</title>
        <authorList>
            <person name="Jung H.I."/>
            <person name="Park S."/>
            <person name="Niu K.M."/>
            <person name="Lee S.W."/>
            <person name="Kothari D."/>
            <person name="Yi K.J."/>
            <person name="Kim S.K."/>
        </authorList>
    </citation>
    <scope>NUCLEOTIDE SEQUENCE</scope>
    <source>
        <strain evidence="2">SK3146</strain>
    </source>
</reference>
<accession>A0ABY4RWH3</accession>
<dbReference type="RefSeq" id="WP_249861387.1">
    <property type="nucleotide sequence ID" value="NZ_CP027059.1"/>
</dbReference>
<proteinExistence type="predicted"/>
<keyword evidence="1" id="KW-0732">Signal</keyword>